<evidence type="ECO:0000259" key="2">
    <source>
        <dbReference type="Pfam" id="PF01734"/>
    </source>
</evidence>
<dbReference type="InterPro" id="IPR002641">
    <property type="entry name" value="PNPLA_dom"/>
</dbReference>
<feature type="domain" description="PNPLA" evidence="2">
    <location>
        <begin position="65"/>
        <end position="304"/>
    </location>
</feature>
<name>A0A0A0D190_9PROT</name>
<gene>
    <name evidence="3" type="ORF">P409_25935</name>
</gene>
<evidence type="ECO:0000313" key="3">
    <source>
        <dbReference type="EMBL" id="KGM31653.1"/>
    </source>
</evidence>
<comment type="caution">
    <text evidence="3">The sequence shown here is derived from an EMBL/GenBank/DDBJ whole genome shotgun (WGS) entry which is preliminary data.</text>
</comment>
<keyword evidence="1" id="KW-0443">Lipid metabolism</keyword>
<reference evidence="3 4" key="1">
    <citation type="submission" date="2014-01" db="EMBL/GenBank/DDBJ databases">
        <title>Genome sequence determination for a cystic fibrosis isolate, Inquilinus limosus.</title>
        <authorList>
            <person name="Pino M."/>
            <person name="Di Conza J."/>
            <person name="Gutkind G."/>
        </authorList>
    </citation>
    <scope>NUCLEOTIDE SEQUENCE [LARGE SCALE GENOMIC DNA]</scope>
    <source>
        <strain evidence="3 4">MP06</strain>
    </source>
</reference>
<proteinExistence type="predicted"/>
<accession>A0A0A0D190</accession>
<dbReference type="InterPro" id="IPR016035">
    <property type="entry name" value="Acyl_Trfase/lysoPLipase"/>
</dbReference>
<dbReference type="Gene3D" id="3.40.1090.10">
    <property type="entry name" value="Cytosolic phospholipase A2 catalytic domain"/>
    <property type="match status" value="2"/>
</dbReference>
<dbReference type="AlphaFoldDB" id="A0A0A0D190"/>
<evidence type="ECO:0000313" key="4">
    <source>
        <dbReference type="Proteomes" id="UP000029995"/>
    </source>
</evidence>
<dbReference type="OrthoDB" id="9790176at2"/>
<organism evidence="3 4">
    <name type="scientific">Inquilinus limosus MP06</name>
    <dbReference type="NCBI Taxonomy" id="1398085"/>
    <lineage>
        <taxon>Bacteria</taxon>
        <taxon>Pseudomonadati</taxon>
        <taxon>Pseudomonadota</taxon>
        <taxon>Alphaproteobacteria</taxon>
        <taxon>Rhodospirillales</taxon>
        <taxon>Rhodospirillaceae</taxon>
        <taxon>Inquilinus</taxon>
    </lineage>
</organism>
<dbReference type="Pfam" id="PF01734">
    <property type="entry name" value="Patatin"/>
    <property type="match status" value="1"/>
</dbReference>
<protein>
    <recommendedName>
        <fullName evidence="2">PNPLA domain-containing protein</fullName>
    </recommendedName>
</protein>
<sequence length="492" mass="52362">MTGHLAPRPVRRWGPPIAMAAAFLSACAYPTRNEALTDPAQTRYDYQQARAADGMPDTLVIVTASGGGARATALALSALQAMDEIKLRSGASTLARQVDIVSSVSGGSVAAAYFALNGPGKLDLLKQNFLQKDVMTTLEVQGLNPVGLATLSTPAVERIDLLIDYLSRDKVFGKTTFDALLDGRDHPYLILNAADMVEGTPFSFTQYTLDLLCSDLSKVRIATAVAASAAFPVALSPVTLKNYSTAGHSCDPDSTAWVQTALETDWAQDPGRVSRGRAAQAYLTGAKSYVHLLDGGIADNLGVAEPLRLLTTEDDLSSDFPEQIVSGQIRKLVFVMINARSAKPSELDHAPDTPGAISMLTASIYAPIDRAAAGGAYQARTLIRERLAGWANQAERAGTPQIAKRLRALADQAKFVPVELDAIGEDDCRQTMQTIPTSWTLSAQQLDATLRMGRALFLDNAGEILATIGGSTTAPLRGNVDAVCRSLQNVSW</sequence>
<dbReference type="Proteomes" id="UP000029995">
    <property type="component" value="Unassembled WGS sequence"/>
</dbReference>
<dbReference type="SUPFAM" id="SSF52151">
    <property type="entry name" value="FabD/lysophospholipase-like"/>
    <property type="match status" value="1"/>
</dbReference>
<dbReference type="RefSeq" id="WP_034845252.1">
    <property type="nucleotide sequence ID" value="NZ_JANX01000463.1"/>
</dbReference>
<dbReference type="GO" id="GO:0006629">
    <property type="term" value="P:lipid metabolic process"/>
    <property type="evidence" value="ECO:0007669"/>
    <property type="project" value="UniProtKB-KW"/>
</dbReference>
<evidence type="ECO:0000256" key="1">
    <source>
        <dbReference type="ARBA" id="ARBA00023098"/>
    </source>
</evidence>
<dbReference type="EMBL" id="JANX01000463">
    <property type="protein sequence ID" value="KGM31653.1"/>
    <property type="molecule type" value="Genomic_DNA"/>
</dbReference>